<dbReference type="InterPro" id="IPR045304">
    <property type="entry name" value="LbH_SAT"/>
</dbReference>
<evidence type="ECO:0000256" key="2">
    <source>
        <dbReference type="ARBA" id="ARBA00022679"/>
    </source>
</evidence>
<keyword evidence="5" id="KW-1185">Reference proteome</keyword>
<reference evidence="4 5" key="1">
    <citation type="submission" date="2018-09" db="EMBL/GenBank/DDBJ databases">
        <authorList>
            <person name="Livingstone P.G."/>
            <person name="Whitworth D.E."/>
        </authorList>
    </citation>
    <scope>NUCLEOTIDE SEQUENCE [LARGE SCALE GENOMIC DNA]</scope>
    <source>
        <strain evidence="4 5">CA031B</strain>
    </source>
</reference>
<dbReference type="CDD" id="cd03354">
    <property type="entry name" value="LbH_SAT"/>
    <property type="match status" value="1"/>
</dbReference>
<dbReference type="SUPFAM" id="SSF51161">
    <property type="entry name" value="Trimeric LpxA-like enzymes"/>
    <property type="match status" value="1"/>
</dbReference>
<evidence type="ECO:0000313" key="5">
    <source>
        <dbReference type="Proteomes" id="UP000278907"/>
    </source>
</evidence>
<evidence type="ECO:0000256" key="1">
    <source>
        <dbReference type="ARBA" id="ARBA00022605"/>
    </source>
</evidence>
<keyword evidence="1" id="KW-0028">Amino-acid biosynthesis</keyword>
<dbReference type="RefSeq" id="WP_120537022.1">
    <property type="nucleotide sequence ID" value="NZ_RAWI01000312.1"/>
</dbReference>
<comment type="caution">
    <text evidence="4">The sequence shown here is derived from an EMBL/GenBank/DDBJ whole genome shotgun (WGS) entry which is preliminary data.</text>
</comment>
<evidence type="ECO:0000313" key="4">
    <source>
        <dbReference type="EMBL" id="RKH96878.1"/>
    </source>
</evidence>
<gene>
    <name evidence="4" type="ORF">D7Y13_30325</name>
</gene>
<protein>
    <submittedName>
        <fullName evidence="4">Serine acetyltransferase</fullName>
    </submittedName>
</protein>
<dbReference type="Gene3D" id="2.160.10.10">
    <property type="entry name" value="Hexapeptide repeat proteins"/>
    <property type="match status" value="1"/>
</dbReference>
<dbReference type="PANTHER" id="PTHR42811">
    <property type="entry name" value="SERINE ACETYLTRANSFERASE"/>
    <property type="match status" value="1"/>
</dbReference>
<keyword evidence="2" id="KW-0808">Transferase</keyword>
<accession>A0ABX9QCE2</accession>
<dbReference type="NCBIfam" id="NF041874">
    <property type="entry name" value="EPS_EpsC"/>
    <property type="match status" value="1"/>
</dbReference>
<dbReference type="InterPro" id="IPR053376">
    <property type="entry name" value="Serine_acetyltransferase"/>
</dbReference>
<evidence type="ECO:0000256" key="3">
    <source>
        <dbReference type="ARBA" id="ARBA00023315"/>
    </source>
</evidence>
<organism evidence="4 5">
    <name type="scientific">Corallococcus praedator</name>
    <dbReference type="NCBI Taxonomy" id="2316724"/>
    <lineage>
        <taxon>Bacteria</taxon>
        <taxon>Pseudomonadati</taxon>
        <taxon>Myxococcota</taxon>
        <taxon>Myxococcia</taxon>
        <taxon>Myxococcales</taxon>
        <taxon>Cystobacterineae</taxon>
        <taxon>Myxococcaceae</taxon>
        <taxon>Corallococcus</taxon>
    </lineage>
</organism>
<sequence>MDDPNARLVATLLEARQRHCFPPDVRKAAPEFVAQVLGLLFPHFAERLECNAAAVRRDVTAVEANLQRIQGLLAPHYPSTDASLSTHFMAGLPDIYAWLQQDAQAIFEADPAARSVDEVVLTYPGFYAIAIYRVAHALHQLGFPLLPRLLTEYAHQRTGVDIHPGATIGRRFVIDHGTGVVIGETTMIGDNVKLYQGVTLGALMVEKALADKKRHPTLEDDVVVYANATILGGTTVVGKGSIIAGNAWLTQSVPPQSVVTRRSEVRARHGDEGLDVLDYQI</sequence>
<keyword evidence="3" id="KW-0012">Acyltransferase</keyword>
<dbReference type="Proteomes" id="UP000278907">
    <property type="component" value="Unassembled WGS sequence"/>
</dbReference>
<dbReference type="Gene3D" id="1.10.3130.10">
    <property type="entry name" value="serine acetyltransferase, domain 1"/>
    <property type="match status" value="1"/>
</dbReference>
<dbReference type="InterPro" id="IPR011004">
    <property type="entry name" value="Trimer_LpxA-like_sf"/>
</dbReference>
<dbReference type="EMBL" id="RAWI01000312">
    <property type="protein sequence ID" value="RKH96878.1"/>
    <property type="molecule type" value="Genomic_DNA"/>
</dbReference>
<name>A0ABX9QCE2_9BACT</name>
<dbReference type="InterPro" id="IPR042122">
    <property type="entry name" value="Ser_AcTrfase_N_sf"/>
</dbReference>
<proteinExistence type="predicted"/>